<dbReference type="EMBL" id="JAQOSK010000001">
    <property type="protein sequence ID" value="MDC2953368.1"/>
    <property type="molecule type" value="Genomic_DNA"/>
</dbReference>
<evidence type="ECO:0000313" key="2">
    <source>
        <dbReference type="EMBL" id="MDC2953368.1"/>
    </source>
</evidence>
<feature type="transmembrane region" description="Helical" evidence="1">
    <location>
        <begin position="6"/>
        <end position="26"/>
    </location>
</feature>
<keyword evidence="1" id="KW-1133">Transmembrane helix</keyword>
<accession>A0ABT5FLG3</accession>
<keyword evidence="3" id="KW-1185">Reference proteome</keyword>
<name>A0ABT5FLG3_9ACTN</name>
<dbReference type="RefSeq" id="WP_272173953.1">
    <property type="nucleotide sequence ID" value="NZ_JAQOSK010000001.1"/>
</dbReference>
<evidence type="ECO:0000256" key="1">
    <source>
        <dbReference type="SAM" id="Phobius"/>
    </source>
</evidence>
<dbReference type="Proteomes" id="UP001221328">
    <property type="component" value="Unassembled WGS sequence"/>
</dbReference>
<reference evidence="2 3" key="1">
    <citation type="journal article" date="2015" name="Int. J. Syst. Evol. Microbiol.">
        <title>Streptomyces gilvifuscus sp. nov., an actinomycete that produces antibacterial compounds isolated from soil.</title>
        <authorList>
            <person name="Nguyen T.M."/>
            <person name="Kim J."/>
        </authorList>
    </citation>
    <scope>NUCLEOTIDE SEQUENCE [LARGE SCALE GENOMIC DNA]</scope>
    <source>
        <strain evidence="2 3">T113</strain>
    </source>
</reference>
<proteinExistence type="predicted"/>
<sequence>MNSVTTATVSLGAVTIGLSILAWHLARWWKTGGGGKGGPPGVGGGGGGRDPKVLIPFVASVALGMLCVTAAGGLLGTAATMLMDVGNTLGNWSLTAVTGTTTPGVTRSGHKSLTPGGCAALVIYIVVLAAIWKSGGKVFHGKVTSGVTCGVMLGLSAGFSGVAATAVVSIFNALGDKVTGVM</sequence>
<gene>
    <name evidence="2" type="ORF">PO587_02740</name>
</gene>
<evidence type="ECO:0000313" key="3">
    <source>
        <dbReference type="Proteomes" id="UP001221328"/>
    </source>
</evidence>
<feature type="transmembrane region" description="Helical" evidence="1">
    <location>
        <begin position="113"/>
        <end position="132"/>
    </location>
</feature>
<feature type="transmembrane region" description="Helical" evidence="1">
    <location>
        <begin position="53"/>
        <end position="75"/>
    </location>
</feature>
<comment type="caution">
    <text evidence="2">The sequence shown here is derived from an EMBL/GenBank/DDBJ whole genome shotgun (WGS) entry which is preliminary data.</text>
</comment>
<feature type="transmembrane region" description="Helical" evidence="1">
    <location>
        <begin position="153"/>
        <end position="174"/>
    </location>
</feature>
<organism evidence="2 3">
    <name type="scientific">Streptomyces gilvifuscus</name>
    <dbReference type="NCBI Taxonomy" id="1550617"/>
    <lineage>
        <taxon>Bacteria</taxon>
        <taxon>Bacillati</taxon>
        <taxon>Actinomycetota</taxon>
        <taxon>Actinomycetes</taxon>
        <taxon>Kitasatosporales</taxon>
        <taxon>Streptomycetaceae</taxon>
        <taxon>Streptomyces</taxon>
    </lineage>
</organism>
<keyword evidence="1" id="KW-0812">Transmembrane</keyword>
<protein>
    <submittedName>
        <fullName evidence="2">Uncharacterized protein</fullName>
    </submittedName>
</protein>
<keyword evidence="1" id="KW-0472">Membrane</keyword>